<evidence type="ECO:0000256" key="1">
    <source>
        <dbReference type="ARBA" id="ARBA00010954"/>
    </source>
</evidence>
<proteinExistence type="inferred from homology"/>
<evidence type="ECO:0000313" key="4">
    <source>
        <dbReference type="Proteomes" id="UP000041254"/>
    </source>
</evidence>
<gene>
    <name evidence="3" type="ORF">Vbra_18881</name>
</gene>
<dbReference type="InParanoid" id="A0A0G4GWC4"/>
<feature type="region of interest" description="Disordered" evidence="2">
    <location>
        <begin position="507"/>
        <end position="549"/>
    </location>
</feature>
<dbReference type="InterPro" id="IPR008862">
    <property type="entry name" value="Tcp11"/>
</dbReference>
<feature type="compositionally biased region" description="Polar residues" evidence="2">
    <location>
        <begin position="1"/>
        <end position="13"/>
    </location>
</feature>
<feature type="region of interest" description="Disordered" evidence="2">
    <location>
        <begin position="1"/>
        <end position="22"/>
    </location>
</feature>
<dbReference type="VEuPathDB" id="CryptoDB:Vbra_18881"/>
<sequence>MSANSPVIPSTEPSPAEGVVAPNDPLVKECEALLQKISSNIGFATAEDLQSLKQKMAQLAERYGEKGLDHLHAYAAALNSMTSQWMYLHAMRVNEGFGISQHGLVQGVGLMNREEALANRVAETMKKAFWDNTQWYLDQSPPQYDIVLQHLNELRNTMARYIPEKRREAFLESLDLDLVKKQVETKTFDPSALQSVIGFLVTSLHDLESPFRHEQTVKWFTEMQQKLAGLGEQDAAAFLQGFHLAIIESLKYLFSRLDILESEIQQWRMSQINGIQRQKMEQQHFAKMLDRGEIGLARTNSFLFTDAPALTLPRSPSPPSAAPPSQAEIAAALPPVYPVFVQRMAELIASDKPLQMGDCPEPLRLDLSRLHGVQDGLQRAAVLALVAVLATPLFPSQVADKGLVEQVYKAVEASLQEPHISITSLSEVLVLCIDRVIIENARQQQTQTAIPEDTQSAATPSPTLLADEQKESLKEKLRKCLASDSAVLQVLLKRVFGAFQTAVEGALTARTTPGSRPPSRPASRPPSRPMSARGGSRPDEEAAFPLSSTAMGDSPWELKFSVDAINRTTVQLLSVLEGHWQVYGLVYKKLWFDHYVSAHTSPAESATAQE</sequence>
<evidence type="ECO:0000313" key="3">
    <source>
        <dbReference type="EMBL" id="CEM35279.1"/>
    </source>
</evidence>
<accession>A0A0G4GWC4</accession>
<dbReference type="OrthoDB" id="422575at2759"/>
<keyword evidence="4" id="KW-1185">Reference proteome</keyword>
<dbReference type="STRING" id="1169540.A0A0G4GWC4"/>
<comment type="similarity">
    <text evidence="1">Belongs to the TCP11 family.</text>
</comment>
<name>A0A0G4GWC4_VITBC</name>
<feature type="compositionally biased region" description="Pro residues" evidence="2">
    <location>
        <begin position="515"/>
        <end position="528"/>
    </location>
</feature>
<dbReference type="EMBL" id="CDMY01000850">
    <property type="protein sequence ID" value="CEM35279.1"/>
    <property type="molecule type" value="Genomic_DNA"/>
</dbReference>
<dbReference type="Pfam" id="PF05794">
    <property type="entry name" value="Tcp11"/>
    <property type="match status" value="1"/>
</dbReference>
<evidence type="ECO:0000256" key="2">
    <source>
        <dbReference type="SAM" id="MobiDB-lite"/>
    </source>
</evidence>
<dbReference type="PANTHER" id="PTHR12832">
    <property type="entry name" value="TESTIS-SPECIFIC PROTEIN PBS13 T-COMPLEX 11"/>
    <property type="match status" value="1"/>
</dbReference>
<dbReference type="PANTHER" id="PTHR12832:SF11">
    <property type="entry name" value="LD23868P"/>
    <property type="match status" value="1"/>
</dbReference>
<dbReference type="Proteomes" id="UP000041254">
    <property type="component" value="Unassembled WGS sequence"/>
</dbReference>
<organism evidence="3 4">
    <name type="scientific">Vitrella brassicaformis (strain CCMP3155)</name>
    <dbReference type="NCBI Taxonomy" id="1169540"/>
    <lineage>
        <taxon>Eukaryota</taxon>
        <taxon>Sar</taxon>
        <taxon>Alveolata</taxon>
        <taxon>Colpodellida</taxon>
        <taxon>Vitrellaceae</taxon>
        <taxon>Vitrella</taxon>
    </lineage>
</organism>
<dbReference type="AlphaFoldDB" id="A0A0G4GWC4"/>
<protein>
    <submittedName>
        <fullName evidence="3">Uncharacterized protein</fullName>
    </submittedName>
</protein>
<dbReference type="GO" id="GO:0007165">
    <property type="term" value="P:signal transduction"/>
    <property type="evidence" value="ECO:0007669"/>
    <property type="project" value="TreeGrafter"/>
</dbReference>
<reference evidence="3 4" key="1">
    <citation type="submission" date="2014-11" db="EMBL/GenBank/DDBJ databases">
        <authorList>
            <person name="Zhu J."/>
            <person name="Qi W."/>
            <person name="Song R."/>
        </authorList>
    </citation>
    <scope>NUCLEOTIDE SEQUENCE [LARGE SCALE GENOMIC DNA]</scope>
</reference>